<proteinExistence type="inferred from homology"/>
<dbReference type="Pfam" id="PF00155">
    <property type="entry name" value="Aminotran_1_2"/>
    <property type="match status" value="1"/>
</dbReference>
<dbReference type="CDD" id="cd00609">
    <property type="entry name" value="AAT_like"/>
    <property type="match status" value="1"/>
</dbReference>
<dbReference type="Proteomes" id="UP000092714">
    <property type="component" value="Unassembled WGS sequence"/>
</dbReference>
<dbReference type="InterPro" id="IPR050478">
    <property type="entry name" value="Ethylene_sulfur-biosynth"/>
</dbReference>
<dbReference type="eggNOG" id="COG0436">
    <property type="taxonomic scope" value="Bacteria"/>
</dbReference>
<dbReference type="InterPro" id="IPR015422">
    <property type="entry name" value="PyrdxlP-dep_Trfase_small"/>
</dbReference>
<dbReference type="AlphaFoldDB" id="A0A1B8RPE3"/>
<dbReference type="OrthoDB" id="9804407at2"/>
<dbReference type="PANTHER" id="PTHR43795:SF2">
    <property type="entry name" value="BIFUNCTIONAL ASPARTATE AMINOTRANSFERASE AND GLUTAMATE_ASPARTATE-PREPHENATE AMINOTRANSFERASE"/>
    <property type="match status" value="1"/>
</dbReference>
<dbReference type="PANTHER" id="PTHR43795">
    <property type="entry name" value="BIFUNCTIONAL ASPARTATE AMINOTRANSFERASE AND GLUTAMATE/ASPARTATE-PREPHENATE AMINOTRANSFERASE-RELATED"/>
    <property type="match status" value="1"/>
</dbReference>
<dbReference type="GO" id="GO:0008483">
    <property type="term" value="F:transaminase activity"/>
    <property type="evidence" value="ECO:0007669"/>
    <property type="project" value="UniProtKB-KW"/>
</dbReference>
<dbReference type="InterPro" id="IPR015424">
    <property type="entry name" value="PyrdxlP-dep_Trfase"/>
</dbReference>
<organism evidence="4 5">
    <name type="scientific">Clostridium paraputrificum</name>
    <dbReference type="NCBI Taxonomy" id="29363"/>
    <lineage>
        <taxon>Bacteria</taxon>
        <taxon>Bacillati</taxon>
        <taxon>Bacillota</taxon>
        <taxon>Clostridia</taxon>
        <taxon>Eubacteriales</taxon>
        <taxon>Clostridiaceae</taxon>
        <taxon>Clostridium</taxon>
    </lineage>
</organism>
<feature type="domain" description="Aminotransferase class I/classII large" evidence="3">
    <location>
        <begin position="188"/>
        <end position="526"/>
    </location>
</feature>
<evidence type="ECO:0000256" key="1">
    <source>
        <dbReference type="ARBA" id="ARBA00022898"/>
    </source>
</evidence>
<dbReference type="NCBIfam" id="NF006755">
    <property type="entry name" value="PRK09275.1"/>
    <property type="match status" value="1"/>
</dbReference>
<comment type="caution">
    <text evidence="4">The sequence shown here is derived from an EMBL/GenBank/DDBJ whole genome shotgun (WGS) entry which is preliminary data.</text>
</comment>
<dbReference type="InterPro" id="IPR004838">
    <property type="entry name" value="NHTrfase_class1_PyrdxlP-BS"/>
</dbReference>
<accession>A0A1B8RPE3</accession>
<evidence type="ECO:0000313" key="5">
    <source>
        <dbReference type="Proteomes" id="UP000092714"/>
    </source>
</evidence>
<dbReference type="InterPro" id="IPR022518">
    <property type="entry name" value="Aspartate_4-decarboxylase"/>
</dbReference>
<keyword evidence="2" id="KW-0808">Transferase</keyword>
<evidence type="ECO:0000256" key="2">
    <source>
        <dbReference type="RuleBase" id="RU000481"/>
    </source>
</evidence>
<gene>
    <name evidence="4" type="ORF">CP373A1_09170</name>
</gene>
<dbReference type="Gene3D" id="3.40.640.10">
    <property type="entry name" value="Type I PLP-dependent aspartate aminotransferase-like (Major domain)"/>
    <property type="match status" value="1"/>
</dbReference>
<comment type="cofactor">
    <cofactor evidence="2">
        <name>pyridoxal 5'-phosphate</name>
        <dbReference type="ChEBI" id="CHEBI:597326"/>
    </cofactor>
</comment>
<dbReference type="SUPFAM" id="SSF53383">
    <property type="entry name" value="PLP-dependent transferases"/>
    <property type="match status" value="1"/>
</dbReference>
<name>A0A1B8RPE3_9CLOT</name>
<dbReference type="InterPro" id="IPR015421">
    <property type="entry name" value="PyrdxlP-dep_Trfase_major"/>
</dbReference>
<dbReference type="PROSITE" id="PS00105">
    <property type="entry name" value="AA_TRANSFER_CLASS_1"/>
    <property type="match status" value="1"/>
</dbReference>
<dbReference type="EMBL" id="MAPZ01000019">
    <property type="protein sequence ID" value="OBY10669.1"/>
    <property type="molecule type" value="Genomic_DNA"/>
</dbReference>
<protein>
    <recommendedName>
        <fullName evidence="2">Aminotransferase</fullName>
        <ecNumber evidence="2">2.6.1.-</ecNumber>
    </recommendedName>
</protein>
<dbReference type="GO" id="GO:0030170">
    <property type="term" value="F:pyridoxal phosphate binding"/>
    <property type="evidence" value="ECO:0007669"/>
    <property type="project" value="InterPro"/>
</dbReference>
<keyword evidence="1" id="KW-0663">Pyridoxal phosphate</keyword>
<reference evidence="4 5" key="1">
    <citation type="submission" date="2016-06" db="EMBL/GenBank/DDBJ databases">
        <authorList>
            <person name="Kjaerup R.B."/>
            <person name="Dalgaard T.S."/>
            <person name="Juul-Madsen H.R."/>
        </authorList>
    </citation>
    <scope>NUCLEOTIDE SEQUENCE [LARGE SCALE GENOMIC DNA]</scope>
    <source>
        <strain evidence="4 5">373-A1</strain>
    </source>
</reference>
<dbReference type="EC" id="2.6.1.-" evidence="2"/>
<evidence type="ECO:0000259" key="3">
    <source>
        <dbReference type="Pfam" id="PF00155"/>
    </source>
</evidence>
<dbReference type="Gene3D" id="3.90.1150.10">
    <property type="entry name" value="Aspartate Aminotransferase, domain 1"/>
    <property type="match status" value="1"/>
</dbReference>
<dbReference type="Gene3D" id="1.10.20.110">
    <property type="match status" value="1"/>
</dbReference>
<dbReference type="RefSeq" id="WP_065254519.1">
    <property type="nucleotide sequence ID" value="NZ_JADNCW010000005.1"/>
</dbReference>
<sequence>MNTLDKKLLEEVKNLSPFELKNKLINLANSNEKKGVKIFLNAGRGNPNWTASTPRDAFFTLGYFSVEETRKTWCDGDLAGMPEKPNIYKRFKAFCNSNTNAPGIELLEEAVDYGIREYGFDSDSWVFELVDGIIGDNYPVPNRMLLRVEKVVHNYLIKEMGGSIPDKASHDLFAVEGGTAAMCYIFDSLMANHLLKKHDNIALMVPIFTPYLEIPHLSRYDFNVTEIHACELNEEGRHTWQYPSSELDKLADPNIKLLCVVNPSNPPSVAIDEKSMKYIQNIVKEKNSNLMIVTDDVYGTFVENFKSFIITLPYNTLGVYSFSKYFGVTGWRLGVIALAKENVFNKIIHELPQEDKDDLKNRYSSLTPKPESISFIDRIVADSRQVALNHTAGLSTPQQVQMALFCLFALLDKDDTYKKQTIDICTKRKKLVYDHLIDLPMKKSDIHSACYYNEYDLLVWANLRYGMDFANYLKEERNPLEFLFDLAEKYHIILLNGEGFDGPKWSIRVSLANLKDEQYSKIGEAINELFNKYHEQWLESIK</sequence>
<keyword evidence="5" id="KW-1185">Reference proteome</keyword>
<dbReference type="InterPro" id="IPR004839">
    <property type="entry name" value="Aminotransferase_I/II_large"/>
</dbReference>
<keyword evidence="2" id="KW-0032">Aminotransferase</keyword>
<dbReference type="GO" id="GO:0006520">
    <property type="term" value="P:amino acid metabolic process"/>
    <property type="evidence" value="ECO:0007669"/>
    <property type="project" value="TreeGrafter"/>
</dbReference>
<evidence type="ECO:0000313" key="4">
    <source>
        <dbReference type="EMBL" id="OBY10669.1"/>
    </source>
</evidence>
<dbReference type="NCBIfam" id="TIGR03801">
    <property type="entry name" value="asp_4_decarbox"/>
    <property type="match status" value="1"/>
</dbReference>
<comment type="similarity">
    <text evidence="2">Belongs to the class-I pyridoxal-phosphate-dependent aminotransferase family.</text>
</comment>